<name>A0A8K0JFM2_9TREE</name>
<feature type="compositionally biased region" description="Basic and acidic residues" evidence="1">
    <location>
        <begin position="270"/>
        <end position="280"/>
    </location>
</feature>
<feature type="region of interest" description="Disordered" evidence="1">
    <location>
        <begin position="1"/>
        <end position="359"/>
    </location>
</feature>
<protein>
    <submittedName>
        <fullName evidence="2">Uncharacterized protein</fullName>
    </submittedName>
</protein>
<evidence type="ECO:0000313" key="3">
    <source>
        <dbReference type="Proteomes" id="UP000812966"/>
    </source>
</evidence>
<feature type="compositionally biased region" description="Low complexity" evidence="1">
    <location>
        <begin position="57"/>
        <end position="71"/>
    </location>
</feature>
<comment type="caution">
    <text evidence="2">The sequence shown here is derived from an EMBL/GenBank/DDBJ whole genome shotgun (WGS) entry which is preliminary data.</text>
</comment>
<feature type="compositionally biased region" description="Acidic residues" evidence="1">
    <location>
        <begin position="169"/>
        <end position="187"/>
    </location>
</feature>
<evidence type="ECO:0000256" key="1">
    <source>
        <dbReference type="SAM" id="MobiDB-lite"/>
    </source>
</evidence>
<feature type="compositionally biased region" description="Polar residues" evidence="1">
    <location>
        <begin position="1"/>
        <end position="36"/>
    </location>
</feature>
<feature type="region of interest" description="Disordered" evidence="1">
    <location>
        <begin position="387"/>
        <end position="637"/>
    </location>
</feature>
<feature type="compositionally biased region" description="Pro residues" evidence="1">
    <location>
        <begin position="576"/>
        <end position="585"/>
    </location>
</feature>
<accession>A0A8K0JFM2</accession>
<gene>
    <name evidence="2" type="ORF">FFLO_06055</name>
</gene>
<feature type="compositionally biased region" description="Low complexity" evidence="1">
    <location>
        <begin position="719"/>
        <end position="731"/>
    </location>
</feature>
<proteinExistence type="predicted"/>
<dbReference type="AlphaFoldDB" id="A0A8K0JFM2"/>
<reference evidence="2" key="1">
    <citation type="submission" date="2020-04" db="EMBL/GenBank/DDBJ databases">
        <title>Analysis of mating type loci in Filobasidium floriforme.</title>
        <authorList>
            <person name="Nowrousian M."/>
        </authorList>
    </citation>
    <scope>NUCLEOTIDE SEQUENCE</scope>
    <source>
        <strain evidence="2">CBS 6242</strain>
    </source>
</reference>
<dbReference type="Proteomes" id="UP000812966">
    <property type="component" value="Unassembled WGS sequence"/>
</dbReference>
<sequence length="748" mass="77471">MMSVDTANSTSRASPASTSGITISRNKPVSGFTTTAPLDRSKGGHASTVLGTASSAGLGSPLTTTPSTSAGGVAGDKDGESSAKIVSAMIIPGEGQGTPGPNSSVPAASARAGSHGNGTGSGSGKGWASGYSTPEAGLGDFKRKRDQAAQAHAQQPLRAPVNPANYEYSSDEMEEDMADDDSDEDIEREPLPGENIFSRIRGGSEEEEEDGTVLVQRRAAGHGAGDEVDELESVNGDGAEPGKLGQVKKIKLVLNNGKSKAGKMVVGPDGKARKSDENRAVKRRKVGGDGASEGSVPPKDKIKAGLIDGELKVPGPRRSSGGNKRADRPRRPPPLEMSSGNRELPPPSAGMMSSMRNTGMVSPVVSGFPLHQADKVTREAFRNSMAIKDAQRSLIQQRKEGAIPPASDLPGGGPPPSAGPLPTLLTYIPTSGEGTGSFSERRGDAVKNKVKGMKLNTGDMSSVRDGLRTAPSGKFDGQSGDEAEDDDEYDAREAAGYDAEGNSYYEMEKKQRAEEAAAATSGDPSVNARGQPRTAYPALGSSLQAQQKGKGPSNRGLPSSLHIPPYSQRTASQQHPGPPGHPDGPVPDTAGGRPPPGMMPHPGYYPYPGPPPGHPMAGPPGRGMPGMPPGYHPGQYDRERDAFMSHFAKFYDALLDSTQLRADLATKIHKANELVGAHQIELRKVENLRQQYEAALADLKARTDKVLGPGEPKTGGSGTSEAGGAAAAGSTRPKSSTGPAGDVEMASS</sequence>
<dbReference type="OrthoDB" id="2590946at2759"/>
<feature type="region of interest" description="Disordered" evidence="1">
    <location>
        <begin position="702"/>
        <end position="748"/>
    </location>
</feature>
<keyword evidence="3" id="KW-1185">Reference proteome</keyword>
<feature type="compositionally biased region" description="Basic and acidic residues" evidence="1">
    <location>
        <begin position="506"/>
        <end position="515"/>
    </location>
</feature>
<feature type="compositionally biased region" description="Acidic residues" evidence="1">
    <location>
        <begin position="479"/>
        <end position="490"/>
    </location>
</feature>
<organism evidence="2 3">
    <name type="scientific">Filobasidium floriforme</name>
    <dbReference type="NCBI Taxonomy" id="5210"/>
    <lineage>
        <taxon>Eukaryota</taxon>
        <taxon>Fungi</taxon>
        <taxon>Dikarya</taxon>
        <taxon>Basidiomycota</taxon>
        <taxon>Agaricomycotina</taxon>
        <taxon>Tremellomycetes</taxon>
        <taxon>Filobasidiales</taxon>
        <taxon>Filobasidiaceae</taxon>
        <taxon>Filobasidium</taxon>
    </lineage>
</organism>
<dbReference type="EMBL" id="JABELV010000176">
    <property type="protein sequence ID" value="KAG7528601.1"/>
    <property type="molecule type" value="Genomic_DNA"/>
</dbReference>
<feature type="compositionally biased region" description="Gly residues" evidence="1">
    <location>
        <begin position="115"/>
        <end position="127"/>
    </location>
</feature>
<evidence type="ECO:0000313" key="2">
    <source>
        <dbReference type="EMBL" id="KAG7528601.1"/>
    </source>
</evidence>
<feature type="compositionally biased region" description="Pro residues" evidence="1">
    <location>
        <begin position="593"/>
        <end position="618"/>
    </location>
</feature>